<keyword evidence="3" id="KW-1185">Reference proteome</keyword>
<dbReference type="InterPro" id="IPR019438">
    <property type="entry name" value="Q_salvage"/>
</dbReference>
<protein>
    <recommendedName>
        <fullName evidence="1">Queuosine 5'-phosphate N-glycosylase/hydrolase</fullName>
        <ecNumber evidence="1">3.2.2.-</ecNumber>
    </recommendedName>
    <alternativeName>
        <fullName evidence="1">Queuosine-nucleotide N-glycosylase/hydrolase</fullName>
    </alternativeName>
</protein>
<organism evidence="2 3">
    <name type="scientific">Ustilago hordei</name>
    <name type="common">Barley covered smut fungus</name>
    <dbReference type="NCBI Taxonomy" id="120017"/>
    <lineage>
        <taxon>Eukaryota</taxon>
        <taxon>Fungi</taxon>
        <taxon>Dikarya</taxon>
        <taxon>Basidiomycota</taxon>
        <taxon>Ustilaginomycotina</taxon>
        <taxon>Ustilaginomycetes</taxon>
        <taxon>Ustilaginales</taxon>
        <taxon>Ustilaginaceae</taxon>
        <taxon>Ustilago</taxon>
    </lineage>
</organism>
<dbReference type="HOGENOM" id="CLU_053189_0_0_1"/>
<dbReference type="EC" id="3.2.2.-" evidence="1"/>
<accession>I2FP61</accession>
<evidence type="ECO:0000313" key="2">
    <source>
        <dbReference type="EMBL" id="CCF48704.1"/>
    </source>
</evidence>
<dbReference type="OMA" id="GQPVYCF"/>
<dbReference type="EMBL" id="CAGI01000136">
    <property type="protein sequence ID" value="CCF48704.1"/>
    <property type="molecule type" value="Genomic_DNA"/>
</dbReference>
<comment type="caution">
    <text evidence="2">The sequence shown here is derived from an EMBL/GenBank/DDBJ whole genome shotgun (WGS) entry which is preliminary data.</text>
</comment>
<comment type="similarity">
    <text evidence="1">Belongs to the QNG1 protein family.</text>
</comment>
<dbReference type="GO" id="GO:0016787">
    <property type="term" value="F:hydrolase activity"/>
    <property type="evidence" value="ECO:0007669"/>
    <property type="project" value="UniProtKB-KW"/>
</dbReference>
<dbReference type="Proteomes" id="UP000006174">
    <property type="component" value="Unassembled WGS sequence"/>
</dbReference>
<comment type="function">
    <text evidence="1">Catalyzes the hydrolysis of queuosine 5'-phosphate, releasing the nucleobase queuine (q). Is required for salvage of queuine from exogenous queuosine (Q) that is imported and then converted to queuosine 5'-phosphate intracellularly.</text>
</comment>
<name>I2FP61_USTHO</name>
<reference evidence="2 3" key="1">
    <citation type="journal article" date="2012" name="Plant Cell">
        <title>Genome comparison of barley and maize smut fungi reveals targeted loss of RNA silencing components and species-specific presence of transposable elements.</title>
        <authorList>
            <person name="Laurie J.D."/>
            <person name="Ali S."/>
            <person name="Linning R."/>
            <person name="Mannhaupt G."/>
            <person name="Wong P."/>
            <person name="Gueldener U."/>
            <person name="Muensterkoetter M."/>
            <person name="Moore R."/>
            <person name="Kahmann R."/>
            <person name="Bakkeren G."/>
            <person name="Schirawski J."/>
        </authorList>
    </citation>
    <scope>NUCLEOTIDE SEQUENCE [LARGE SCALE GENOMIC DNA]</scope>
    <source>
        <strain evidence="3">Uh4875-4</strain>
    </source>
</reference>
<dbReference type="AlphaFoldDB" id="I2FP61"/>
<dbReference type="Pfam" id="PF10343">
    <property type="entry name" value="Q_salvage"/>
    <property type="match status" value="1"/>
</dbReference>
<dbReference type="GO" id="GO:0006400">
    <property type="term" value="P:tRNA modification"/>
    <property type="evidence" value="ECO:0007669"/>
    <property type="project" value="TreeGrafter"/>
</dbReference>
<dbReference type="PANTHER" id="PTHR21314">
    <property type="entry name" value="QUEUOSINE 5'-PHOSPHATE N-GLYCOSYLASE_HYDROLASE-RELATED"/>
    <property type="match status" value="1"/>
</dbReference>
<evidence type="ECO:0000313" key="3">
    <source>
        <dbReference type="Proteomes" id="UP000006174"/>
    </source>
</evidence>
<gene>
    <name evidence="2" type="ORF">UHOR_06608</name>
</gene>
<evidence type="ECO:0000256" key="1">
    <source>
        <dbReference type="RuleBase" id="RU365002"/>
    </source>
</evidence>
<keyword evidence="1" id="KW-0378">Hydrolase</keyword>
<sequence length="409" mass="45317">MSTTAPLPADDHYVKSTRQSCRQAATALNLIPNLSAIDAFLTTLDGPTYNRLRTQHGLSFPLRFPTPTAEVNFLSILALLNAFSGYRAAFHRTTGIGAYQNMVRFMIALYISGSGDGAEDRIVGSPALTAKGMAGLTEAKVVELLGVSIHEEKQHDTLPGVTVGLRGGQMLDCVQLIHSTLVNVGNKLLEIDQPSIGAYVVSLLKATKEKELKDVEATDYLVKEISTTFAEFRDTHTLEGGKQVFLFKRIFFLLHSLHLRFGGKQDWAVPNTYKTLPMFVDNVLPTLCVWFNLFTTPCQPAAKMQTLFEWLAKAHCNADLPRSKLNTSEKNVDGPKLSIDETYAIRAATLHIGQVIVERANELAKEKAGEFQWLAHMNEVDLDGYLWAVAKDDAELRKVPRLVFPSIHF</sequence>
<dbReference type="PANTHER" id="PTHR21314:SF1">
    <property type="entry name" value="QUEUOSINE SALVAGE PROTEIN"/>
    <property type="match status" value="1"/>
</dbReference>
<comment type="catalytic activity">
    <reaction evidence="1">
        <text>queuosine 5'-phosphate + H2O = queuine + D-ribose 5-phosphate</text>
        <dbReference type="Rhea" id="RHEA:75387"/>
        <dbReference type="ChEBI" id="CHEBI:15377"/>
        <dbReference type="ChEBI" id="CHEBI:17433"/>
        <dbReference type="ChEBI" id="CHEBI:78346"/>
        <dbReference type="ChEBI" id="CHEBI:194371"/>
    </reaction>
    <physiologicalReaction direction="left-to-right" evidence="1">
        <dbReference type="Rhea" id="RHEA:75388"/>
    </physiologicalReaction>
</comment>
<dbReference type="eggNOG" id="ENOG502S4MU">
    <property type="taxonomic scope" value="Eukaryota"/>
</dbReference>
<dbReference type="OrthoDB" id="416777at2759"/>
<proteinExistence type="inferred from homology"/>